<evidence type="ECO:0000313" key="1">
    <source>
        <dbReference type="EMBL" id="MPC45100.1"/>
    </source>
</evidence>
<name>A0A5B7FBR4_PORTR</name>
<keyword evidence="2" id="KW-1185">Reference proteome</keyword>
<sequence>MLVSALPWFTNPQFLSPVPVLRSSPAAVISSFRPLQFPSPVFHHQLRPQFPPSPQLPRESRGRLTKTILRTHITPILLCIHDPPPDPKLL</sequence>
<dbReference type="Proteomes" id="UP000324222">
    <property type="component" value="Unassembled WGS sequence"/>
</dbReference>
<protein>
    <submittedName>
        <fullName evidence="1">Uncharacterized protein</fullName>
    </submittedName>
</protein>
<proteinExistence type="predicted"/>
<dbReference type="EMBL" id="VSRR010006571">
    <property type="protein sequence ID" value="MPC45100.1"/>
    <property type="molecule type" value="Genomic_DNA"/>
</dbReference>
<comment type="caution">
    <text evidence="1">The sequence shown here is derived from an EMBL/GenBank/DDBJ whole genome shotgun (WGS) entry which is preliminary data.</text>
</comment>
<organism evidence="1 2">
    <name type="scientific">Portunus trituberculatus</name>
    <name type="common">Swimming crab</name>
    <name type="synonym">Neptunus trituberculatus</name>
    <dbReference type="NCBI Taxonomy" id="210409"/>
    <lineage>
        <taxon>Eukaryota</taxon>
        <taxon>Metazoa</taxon>
        <taxon>Ecdysozoa</taxon>
        <taxon>Arthropoda</taxon>
        <taxon>Crustacea</taxon>
        <taxon>Multicrustacea</taxon>
        <taxon>Malacostraca</taxon>
        <taxon>Eumalacostraca</taxon>
        <taxon>Eucarida</taxon>
        <taxon>Decapoda</taxon>
        <taxon>Pleocyemata</taxon>
        <taxon>Brachyura</taxon>
        <taxon>Eubrachyura</taxon>
        <taxon>Portunoidea</taxon>
        <taxon>Portunidae</taxon>
        <taxon>Portuninae</taxon>
        <taxon>Portunus</taxon>
    </lineage>
</organism>
<reference evidence="1 2" key="1">
    <citation type="submission" date="2019-05" db="EMBL/GenBank/DDBJ databases">
        <title>Another draft genome of Portunus trituberculatus and its Hox gene families provides insights of decapod evolution.</title>
        <authorList>
            <person name="Jeong J.-H."/>
            <person name="Song I."/>
            <person name="Kim S."/>
            <person name="Choi T."/>
            <person name="Kim D."/>
            <person name="Ryu S."/>
            <person name="Kim W."/>
        </authorList>
    </citation>
    <scope>NUCLEOTIDE SEQUENCE [LARGE SCALE GENOMIC DNA]</scope>
    <source>
        <tissue evidence="1">Muscle</tissue>
    </source>
</reference>
<evidence type="ECO:0000313" key="2">
    <source>
        <dbReference type="Proteomes" id="UP000324222"/>
    </source>
</evidence>
<dbReference type="AlphaFoldDB" id="A0A5B7FBR4"/>
<accession>A0A5B7FBR4</accession>
<gene>
    <name evidence="1" type="ORF">E2C01_038785</name>
</gene>